<keyword evidence="3" id="KW-1003">Cell membrane</keyword>
<feature type="transmembrane region" description="Helical" evidence="8">
    <location>
        <begin position="271"/>
        <end position="292"/>
    </location>
</feature>
<evidence type="ECO:0000256" key="7">
    <source>
        <dbReference type="SAM" id="MobiDB-lite"/>
    </source>
</evidence>
<dbReference type="RefSeq" id="WP_208056813.1">
    <property type="nucleotide sequence ID" value="NZ_JAGEMK010000010.1"/>
</dbReference>
<comment type="caution">
    <text evidence="10">The sequence shown here is derived from an EMBL/GenBank/DDBJ whole genome shotgun (WGS) entry which is preliminary data.</text>
</comment>
<keyword evidence="4 8" id="KW-0812">Transmembrane</keyword>
<organism evidence="10 11">
    <name type="scientific">Actinotalea soli</name>
    <dbReference type="NCBI Taxonomy" id="2819234"/>
    <lineage>
        <taxon>Bacteria</taxon>
        <taxon>Bacillati</taxon>
        <taxon>Actinomycetota</taxon>
        <taxon>Actinomycetes</taxon>
        <taxon>Micrococcales</taxon>
        <taxon>Cellulomonadaceae</taxon>
        <taxon>Actinotalea</taxon>
    </lineage>
</organism>
<comment type="subcellular location">
    <subcellularLocation>
        <location evidence="1">Cell membrane</location>
        <topology evidence="1">Multi-pass membrane protein</topology>
    </subcellularLocation>
</comment>
<gene>
    <name evidence="10" type="ORF">J4G33_15070</name>
</gene>
<keyword evidence="10" id="KW-0012">Acyltransferase</keyword>
<dbReference type="AlphaFoldDB" id="A0A939RW69"/>
<evidence type="ECO:0000313" key="10">
    <source>
        <dbReference type="EMBL" id="MBO1753130.1"/>
    </source>
</evidence>
<feature type="transmembrane region" description="Helical" evidence="8">
    <location>
        <begin position="187"/>
        <end position="204"/>
    </location>
</feature>
<feature type="transmembrane region" description="Helical" evidence="8">
    <location>
        <begin position="132"/>
        <end position="150"/>
    </location>
</feature>
<evidence type="ECO:0000259" key="9">
    <source>
        <dbReference type="Pfam" id="PF01757"/>
    </source>
</evidence>
<keyword evidence="10" id="KW-0808">Transferase</keyword>
<reference evidence="10" key="1">
    <citation type="submission" date="2021-03" db="EMBL/GenBank/DDBJ databases">
        <title>Actinotalea soli sp. nov., isolated from soil.</title>
        <authorList>
            <person name="Ping W."/>
            <person name="Zhang J."/>
        </authorList>
    </citation>
    <scope>NUCLEOTIDE SEQUENCE</scope>
    <source>
        <strain evidence="10">BY-33</strain>
    </source>
</reference>
<feature type="domain" description="Acyltransferase 3" evidence="9">
    <location>
        <begin position="16"/>
        <end position="327"/>
    </location>
</feature>
<evidence type="ECO:0000313" key="11">
    <source>
        <dbReference type="Proteomes" id="UP000664209"/>
    </source>
</evidence>
<keyword evidence="5 8" id="KW-1133">Transmembrane helix</keyword>
<feature type="region of interest" description="Disordered" evidence="7">
    <location>
        <begin position="350"/>
        <end position="371"/>
    </location>
</feature>
<dbReference type="InterPro" id="IPR002656">
    <property type="entry name" value="Acyl_transf_3_dom"/>
</dbReference>
<dbReference type="GO" id="GO:0016413">
    <property type="term" value="F:O-acetyltransferase activity"/>
    <property type="evidence" value="ECO:0007669"/>
    <property type="project" value="TreeGrafter"/>
</dbReference>
<feature type="transmembrane region" description="Helical" evidence="8">
    <location>
        <begin position="216"/>
        <end position="235"/>
    </location>
</feature>
<feature type="transmembrane region" description="Helical" evidence="8">
    <location>
        <begin position="67"/>
        <end position="85"/>
    </location>
</feature>
<dbReference type="GO" id="GO:0009246">
    <property type="term" value="P:enterobacterial common antigen biosynthetic process"/>
    <property type="evidence" value="ECO:0007669"/>
    <property type="project" value="TreeGrafter"/>
</dbReference>
<evidence type="ECO:0000256" key="1">
    <source>
        <dbReference type="ARBA" id="ARBA00004651"/>
    </source>
</evidence>
<comment type="similarity">
    <text evidence="2">Belongs to the acyltransferase 3 family.</text>
</comment>
<evidence type="ECO:0000256" key="3">
    <source>
        <dbReference type="ARBA" id="ARBA00022475"/>
    </source>
</evidence>
<dbReference type="EMBL" id="JAGEMK010000010">
    <property type="protein sequence ID" value="MBO1753130.1"/>
    <property type="molecule type" value="Genomic_DNA"/>
</dbReference>
<proteinExistence type="inferred from homology"/>
<dbReference type="PANTHER" id="PTHR40074">
    <property type="entry name" value="O-ACETYLTRANSFERASE WECH"/>
    <property type="match status" value="1"/>
</dbReference>
<evidence type="ECO:0000256" key="8">
    <source>
        <dbReference type="SAM" id="Phobius"/>
    </source>
</evidence>
<keyword evidence="6 8" id="KW-0472">Membrane</keyword>
<evidence type="ECO:0000256" key="4">
    <source>
        <dbReference type="ARBA" id="ARBA00022692"/>
    </source>
</evidence>
<evidence type="ECO:0000256" key="5">
    <source>
        <dbReference type="ARBA" id="ARBA00022989"/>
    </source>
</evidence>
<feature type="transmembrane region" description="Helical" evidence="8">
    <location>
        <begin position="92"/>
        <end position="112"/>
    </location>
</feature>
<feature type="transmembrane region" description="Helical" evidence="8">
    <location>
        <begin position="157"/>
        <end position="175"/>
    </location>
</feature>
<keyword evidence="11" id="KW-1185">Reference proteome</keyword>
<sequence length="371" mass="39782">MADDVTASTGARGRELWPDVAKGLCIVLVVLWHVVTKHYRDVGWEAGLVPAAWSFSTAQLAPMRMPLFFAVSGLFAASAVSAPWRDLLRRRVWRFAGLYALWLLIHTALFSLTPGVDTARARSLTELVEHLLLSPTNLWYLYALALYFLLAKVTARVPTVWLLPLAFLVSAAASADLLPDGGNRWQVTQNLVFFLGALRLRVPVRRFADRATVPRTALALVLYAGASAAMGLLGARQVYGVWPAVSVTAVLFGVLLAVVVARRMPRGARGLAWLGTRTLPVYVLHLPLLALLDRGAGALGGGIPTNGPLGTVLAVVEPLLLTALLVWLCLLVHGRLLAVGLGGLFGPTEHGPRGRRAGSVSSPRGPRASSP</sequence>
<dbReference type="Proteomes" id="UP000664209">
    <property type="component" value="Unassembled WGS sequence"/>
</dbReference>
<evidence type="ECO:0000256" key="2">
    <source>
        <dbReference type="ARBA" id="ARBA00007400"/>
    </source>
</evidence>
<accession>A0A939RW69</accession>
<dbReference type="PANTHER" id="PTHR40074:SF4">
    <property type="entry name" value="INNER MEMBRANE PROTEIN YCFT"/>
    <property type="match status" value="1"/>
</dbReference>
<protein>
    <submittedName>
        <fullName evidence="10">Acyltransferase family protein</fullName>
    </submittedName>
</protein>
<evidence type="ECO:0000256" key="6">
    <source>
        <dbReference type="ARBA" id="ARBA00023136"/>
    </source>
</evidence>
<dbReference type="Pfam" id="PF01757">
    <property type="entry name" value="Acyl_transf_3"/>
    <property type="match status" value="1"/>
</dbReference>
<feature type="transmembrane region" description="Helical" evidence="8">
    <location>
        <begin position="241"/>
        <end position="259"/>
    </location>
</feature>
<dbReference type="GO" id="GO:0005886">
    <property type="term" value="C:plasma membrane"/>
    <property type="evidence" value="ECO:0007669"/>
    <property type="project" value="UniProtKB-SubCell"/>
</dbReference>
<name>A0A939RW69_9CELL</name>